<dbReference type="SUPFAM" id="SSF51569">
    <property type="entry name" value="Aldolase"/>
    <property type="match status" value="1"/>
</dbReference>
<keyword evidence="2" id="KW-0479">Metal-binding</keyword>
<dbReference type="PROSITE" id="PS50991">
    <property type="entry name" value="PYR_CT"/>
    <property type="match status" value="1"/>
</dbReference>
<dbReference type="STRING" id="1123069.ruthe_02938"/>
<dbReference type="PANTHER" id="PTHR42738">
    <property type="entry name" value="HYDROXYMETHYLGLUTARYL-COA LYASE"/>
    <property type="match status" value="1"/>
</dbReference>
<evidence type="ECO:0000256" key="2">
    <source>
        <dbReference type="ARBA" id="ARBA00022723"/>
    </source>
</evidence>
<dbReference type="InterPro" id="IPR043594">
    <property type="entry name" value="HMGL"/>
</dbReference>
<sequence length="95" mass="9566">MLDAVLEVVPAGCLAGHFHDTGGRALANVEVALSRGLRVFDGSAGGLGGCPYAPRAPGNPATEALVDRLAALGLATGIDRKALARAAAMAREMRA</sequence>
<evidence type="ECO:0000259" key="4">
    <source>
        <dbReference type="PROSITE" id="PS50991"/>
    </source>
</evidence>
<dbReference type="HOGENOM" id="CLU_2371052_0_0_5"/>
<dbReference type="PANTHER" id="PTHR42738:SF7">
    <property type="entry name" value="HYDROXYMETHYLGLUTARYL-COA LYASE"/>
    <property type="match status" value="1"/>
</dbReference>
<name>S9QUP2_9RHOB</name>
<dbReference type="GO" id="GO:0006552">
    <property type="term" value="P:L-leucine catabolic process"/>
    <property type="evidence" value="ECO:0007669"/>
    <property type="project" value="TreeGrafter"/>
</dbReference>
<evidence type="ECO:0000256" key="1">
    <source>
        <dbReference type="ARBA" id="ARBA00009405"/>
    </source>
</evidence>
<organism evidence="5 6">
    <name type="scientific">Rubellimicrobium thermophilum DSM 16684</name>
    <dbReference type="NCBI Taxonomy" id="1123069"/>
    <lineage>
        <taxon>Bacteria</taxon>
        <taxon>Pseudomonadati</taxon>
        <taxon>Pseudomonadota</taxon>
        <taxon>Alphaproteobacteria</taxon>
        <taxon>Rhodobacterales</taxon>
        <taxon>Roseobacteraceae</taxon>
        <taxon>Rubellimicrobium</taxon>
    </lineage>
</organism>
<dbReference type="Proteomes" id="UP000015346">
    <property type="component" value="Unassembled WGS sequence"/>
</dbReference>
<protein>
    <submittedName>
        <fullName evidence="5">Isopropylmalate/homocitrate/citramalate synthase</fullName>
    </submittedName>
</protein>
<dbReference type="AlphaFoldDB" id="S9QUP2"/>
<reference evidence="5 6" key="1">
    <citation type="journal article" date="2013" name="Stand. Genomic Sci.">
        <title>Genome sequence of the reddish-pigmented Rubellimicrobium thermophilum type strain (DSM 16684(T)), a member of the Roseobacter clade.</title>
        <authorList>
            <person name="Fiebig A."/>
            <person name="Riedel T."/>
            <person name="Gronow S."/>
            <person name="Petersen J."/>
            <person name="Klenk H.P."/>
            <person name="Goker M."/>
        </authorList>
    </citation>
    <scope>NUCLEOTIDE SEQUENCE [LARGE SCALE GENOMIC DNA]</scope>
    <source>
        <strain evidence="5 6">DSM 16684</strain>
    </source>
</reference>
<dbReference type="InterPro" id="IPR000891">
    <property type="entry name" value="PYR_CT"/>
</dbReference>
<comment type="caution">
    <text evidence="5">The sequence shown here is derived from an EMBL/GenBank/DDBJ whole genome shotgun (WGS) entry which is preliminary data.</text>
</comment>
<dbReference type="Gene3D" id="3.20.20.70">
    <property type="entry name" value="Aldolase class I"/>
    <property type="match status" value="1"/>
</dbReference>
<keyword evidence="3" id="KW-0456">Lyase</keyword>
<dbReference type="Pfam" id="PF00682">
    <property type="entry name" value="HMGL-like"/>
    <property type="match status" value="1"/>
</dbReference>
<evidence type="ECO:0000313" key="5">
    <source>
        <dbReference type="EMBL" id="EPX83312.1"/>
    </source>
</evidence>
<comment type="similarity">
    <text evidence="1">Belongs to the HMG-CoA lyase family.</text>
</comment>
<keyword evidence="6" id="KW-1185">Reference proteome</keyword>
<dbReference type="GO" id="GO:0046951">
    <property type="term" value="P:ketone body biosynthetic process"/>
    <property type="evidence" value="ECO:0007669"/>
    <property type="project" value="TreeGrafter"/>
</dbReference>
<gene>
    <name evidence="5" type="ORF">ruthe_02938</name>
</gene>
<dbReference type="InterPro" id="IPR013785">
    <property type="entry name" value="Aldolase_TIM"/>
</dbReference>
<accession>S9QUP2</accession>
<dbReference type="GO" id="GO:0004419">
    <property type="term" value="F:hydroxymethylglutaryl-CoA lyase activity"/>
    <property type="evidence" value="ECO:0007669"/>
    <property type="project" value="TreeGrafter"/>
</dbReference>
<dbReference type="GO" id="GO:0046872">
    <property type="term" value="F:metal ion binding"/>
    <property type="evidence" value="ECO:0007669"/>
    <property type="project" value="UniProtKB-KW"/>
</dbReference>
<proteinExistence type="inferred from homology"/>
<dbReference type="PATRIC" id="fig|1123069.3.peg.2912"/>
<evidence type="ECO:0000256" key="3">
    <source>
        <dbReference type="ARBA" id="ARBA00023239"/>
    </source>
</evidence>
<feature type="domain" description="Pyruvate carboxyltransferase" evidence="4">
    <location>
        <begin position="1"/>
        <end position="84"/>
    </location>
</feature>
<dbReference type="EMBL" id="AOLV01000033">
    <property type="protein sequence ID" value="EPX83312.1"/>
    <property type="molecule type" value="Genomic_DNA"/>
</dbReference>
<evidence type="ECO:0000313" key="6">
    <source>
        <dbReference type="Proteomes" id="UP000015346"/>
    </source>
</evidence>